<evidence type="ECO:0000313" key="3">
    <source>
        <dbReference type="EMBL" id="MFC5746328.1"/>
    </source>
</evidence>
<dbReference type="PRINTS" id="PR00385">
    <property type="entry name" value="P450"/>
</dbReference>
<dbReference type="InterPro" id="IPR002397">
    <property type="entry name" value="Cyt_P450_B"/>
</dbReference>
<dbReference type="Gene3D" id="1.10.630.10">
    <property type="entry name" value="Cytochrome P450"/>
    <property type="match status" value="1"/>
</dbReference>
<keyword evidence="2" id="KW-0349">Heme</keyword>
<keyword evidence="2" id="KW-0479">Metal-binding</keyword>
<dbReference type="SUPFAM" id="SSF48264">
    <property type="entry name" value="Cytochrome P450"/>
    <property type="match status" value="1"/>
</dbReference>
<dbReference type="RefSeq" id="WP_378281951.1">
    <property type="nucleotide sequence ID" value="NZ_JBHSON010000013.1"/>
</dbReference>
<accession>A0ABW0ZVE3</accession>
<dbReference type="Proteomes" id="UP001596074">
    <property type="component" value="Unassembled WGS sequence"/>
</dbReference>
<proteinExistence type="inferred from homology"/>
<dbReference type="EMBL" id="JBHSON010000013">
    <property type="protein sequence ID" value="MFC5746328.1"/>
    <property type="molecule type" value="Genomic_DNA"/>
</dbReference>
<dbReference type="InterPro" id="IPR001128">
    <property type="entry name" value="Cyt_P450"/>
</dbReference>
<comment type="similarity">
    <text evidence="1 2">Belongs to the cytochrome P450 family.</text>
</comment>
<dbReference type="PANTHER" id="PTHR46696">
    <property type="entry name" value="P450, PUTATIVE (EUROFUNG)-RELATED"/>
    <property type="match status" value="1"/>
</dbReference>
<dbReference type="Pfam" id="PF00067">
    <property type="entry name" value="p450"/>
    <property type="match status" value="1"/>
</dbReference>
<dbReference type="PRINTS" id="PR00359">
    <property type="entry name" value="BP450"/>
</dbReference>
<keyword evidence="2" id="KW-0560">Oxidoreductase</keyword>
<evidence type="ECO:0000256" key="1">
    <source>
        <dbReference type="ARBA" id="ARBA00010617"/>
    </source>
</evidence>
<protein>
    <submittedName>
        <fullName evidence="3">Cytochrome P450</fullName>
    </submittedName>
</protein>
<evidence type="ECO:0000313" key="4">
    <source>
        <dbReference type="Proteomes" id="UP001596074"/>
    </source>
</evidence>
<dbReference type="PANTHER" id="PTHR46696:SF4">
    <property type="entry name" value="BIOTIN BIOSYNTHESIS CYTOCHROME P450"/>
    <property type="match status" value="1"/>
</dbReference>
<evidence type="ECO:0000256" key="2">
    <source>
        <dbReference type="RuleBase" id="RU000461"/>
    </source>
</evidence>
<dbReference type="CDD" id="cd11033">
    <property type="entry name" value="CYP142-like"/>
    <property type="match status" value="1"/>
</dbReference>
<sequence>MSAQEAAMALVDPSAYADGRFERACAVLRRHTPVRRMEPPGFEPFYALTKHEDVHAVERQSELFAAAPRHRLVRADADPEPVRTLVSMDPPDHTAFRALVADWFRPRRLRAFEEQVRGLAKAAVDAMAERSGPYDFVPEISMQYPLTVICSMLGVPESDRGMILQLTQRSFGSEDPEYQALTAVDDPNEALMEFVNYFSKLVEDRLAHPTDDIASLLAHGEVNGERLELFDLLGYFGILATAGHDTTSSTIAGGLHALIEHPGQLDRLRADPSLVPLAVEEMIRWTTPVKSFMRTATADTEIRGEPIPEGEAVLLLYPSANRDEDVFNEPDRFDIGRDHNPHLAFGQGAHYCLGAHLARMEARAFFEELLPRLRHIEPAGDAELIKTLFVGGLKHLPIRAEVA</sequence>
<keyword evidence="2" id="KW-0503">Monooxygenase</keyword>
<dbReference type="InterPro" id="IPR036396">
    <property type="entry name" value="Cyt_P450_sf"/>
</dbReference>
<keyword evidence="2" id="KW-0408">Iron</keyword>
<name>A0ABW0ZVE3_9ACTN</name>
<gene>
    <name evidence="3" type="ORF">ACFPZN_11965</name>
</gene>
<reference evidence="4" key="1">
    <citation type="journal article" date="2019" name="Int. J. Syst. Evol. Microbiol.">
        <title>The Global Catalogue of Microorganisms (GCM) 10K type strain sequencing project: providing services to taxonomists for standard genome sequencing and annotation.</title>
        <authorList>
            <consortium name="The Broad Institute Genomics Platform"/>
            <consortium name="The Broad Institute Genome Sequencing Center for Infectious Disease"/>
            <person name="Wu L."/>
            <person name="Ma J."/>
        </authorList>
    </citation>
    <scope>NUCLEOTIDE SEQUENCE [LARGE SCALE GENOMIC DNA]</scope>
    <source>
        <strain evidence="4">KCTC 42087</strain>
    </source>
</reference>
<comment type="caution">
    <text evidence="3">The sequence shown here is derived from an EMBL/GenBank/DDBJ whole genome shotgun (WGS) entry which is preliminary data.</text>
</comment>
<organism evidence="3 4">
    <name type="scientific">Actinomadura rugatobispora</name>
    <dbReference type="NCBI Taxonomy" id="1994"/>
    <lineage>
        <taxon>Bacteria</taxon>
        <taxon>Bacillati</taxon>
        <taxon>Actinomycetota</taxon>
        <taxon>Actinomycetes</taxon>
        <taxon>Streptosporangiales</taxon>
        <taxon>Thermomonosporaceae</taxon>
        <taxon>Actinomadura</taxon>
    </lineage>
</organism>
<dbReference type="InterPro" id="IPR017972">
    <property type="entry name" value="Cyt_P450_CS"/>
</dbReference>
<keyword evidence="4" id="KW-1185">Reference proteome</keyword>
<dbReference type="PROSITE" id="PS00086">
    <property type="entry name" value="CYTOCHROME_P450"/>
    <property type="match status" value="1"/>
</dbReference>